<comment type="caution">
    <text evidence="1">The sequence shown here is derived from an EMBL/GenBank/DDBJ whole genome shotgun (WGS) entry which is preliminary data.</text>
</comment>
<dbReference type="AlphaFoldDB" id="A0AAD6TR14"/>
<gene>
    <name evidence="1" type="ORF">B0H15DRAFT_956840</name>
</gene>
<evidence type="ECO:0000313" key="1">
    <source>
        <dbReference type="EMBL" id="KAJ7075025.1"/>
    </source>
</evidence>
<accession>A0AAD6TR14</accession>
<evidence type="ECO:0000313" key="2">
    <source>
        <dbReference type="Proteomes" id="UP001222325"/>
    </source>
</evidence>
<keyword evidence="2" id="KW-1185">Reference proteome</keyword>
<dbReference type="Proteomes" id="UP001222325">
    <property type="component" value="Unassembled WGS sequence"/>
</dbReference>
<reference evidence="1" key="1">
    <citation type="submission" date="2023-03" db="EMBL/GenBank/DDBJ databases">
        <title>Massive genome expansion in bonnet fungi (Mycena s.s.) driven by repeated elements and novel gene families across ecological guilds.</title>
        <authorList>
            <consortium name="Lawrence Berkeley National Laboratory"/>
            <person name="Harder C.B."/>
            <person name="Miyauchi S."/>
            <person name="Viragh M."/>
            <person name="Kuo A."/>
            <person name="Thoen E."/>
            <person name="Andreopoulos B."/>
            <person name="Lu D."/>
            <person name="Skrede I."/>
            <person name="Drula E."/>
            <person name="Henrissat B."/>
            <person name="Morin E."/>
            <person name="Kohler A."/>
            <person name="Barry K."/>
            <person name="LaButti K."/>
            <person name="Morin E."/>
            <person name="Salamov A."/>
            <person name="Lipzen A."/>
            <person name="Mereny Z."/>
            <person name="Hegedus B."/>
            <person name="Baldrian P."/>
            <person name="Stursova M."/>
            <person name="Weitz H."/>
            <person name="Taylor A."/>
            <person name="Grigoriev I.V."/>
            <person name="Nagy L.G."/>
            <person name="Martin F."/>
            <person name="Kauserud H."/>
        </authorList>
    </citation>
    <scope>NUCLEOTIDE SEQUENCE</scope>
    <source>
        <strain evidence="1">CBHHK173m</strain>
    </source>
</reference>
<protein>
    <submittedName>
        <fullName evidence="1">Uncharacterized protein</fullName>
    </submittedName>
</protein>
<sequence length="171" mass="17978">MTDHMTSQTTASSSANAELEALVALVTRLALASNEATRLAVEVQGKLSGALGVSISSGTTWARAPAKTPTQLENEFPEGSGEVWYVVIRGREPGLYRTPPVGSRTTSARRKTSRREAILFYRDNYVAAVAAAHAASPAHLSNVGWPGSTSSAVATPVGVQKWVQISGTNVV</sequence>
<dbReference type="EMBL" id="JARJCN010000105">
    <property type="protein sequence ID" value="KAJ7075025.1"/>
    <property type="molecule type" value="Genomic_DNA"/>
</dbReference>
<name>A0AAD6TR14_9AGAR</name>
<organism evidence="1 2">
    <name type="scientific">Mycena belliarum</name>
    <dbReference type="NCBI Taxonomy" id="1033014"/>
    <lineage>
        <taxon>Eukaryota</taxon>
        <taxon>Fungi</taxon>
        <taxon>Dikarya</taxon>
        <taxon>Basidiomycota</taxon>
        <taxon>Agaricomycotina</taxon>
        <taxon>Agaricomycetes</taxon>
        <taxon>Agaricomycetidae</taxon>
        <taxon>Agaricales</taxon>
        <taxon>Marasmiineae</taxon>
        <taxon>Mycenaceae</taxon>
        <taxon>Mycena</taxon>
    </lineage>
</organism>
<proteinExistence type="predicted"/>